<keyword evidence="1" id="KW-0800">Toxin</keyword>
<name>A0A9X2W481_9ENTR</name>
<accession>A0A9X2W481</accession>
<dbReference type="InterPro" id="IPR025157">
    <property type="entry name" value="Hemagglutinin_rpt"/>
</dbReference>
<dbReference type="GO" id="GO:0003824">
    <property type="term" value="F:catalytic activity"/>
    <property type="evidence" value="ECO:0007669"/>
    <property type="project" value="UniProtKB-ARBA"/>
</dbReference>
<dbReference type="GO" id="GO:0090729">
    <property type="term" value="F:toxin activity"/>
    <property type="evidence" value="ECO:0007669"/>
    <property type="project" value="UniProtKB-KW"/>
</dbReference>
<feature type="compositionally biased region" description="Polar residues" evidence="2">
    <location>
        <begin position="118"/>
        <end position="130"/>
    </location>
</feature>
<evidence type="ECO:0000256" key="2">
    <source>
        <dbReference type="SAM" id="MobiDB-lite"/>
    </source>
</evidence>
<reference evidence="3" key="1">
    <citation type="submission" date="2022-03" db="EMBL/GenBank/DDBJ databases">
        <title>Proposal of a novel genus Dryocolo and two novel species.</title>
        <authorList>
            <person name="Maddock D.W."/>
            <person name="Brady C.L."/>
            <person name="Denman S."/>
            <person name="Arnold D."/>
        </authorList>
    </citation>
    <scope>NUCLEOTIDE SEQUENCE</scope>
    <source>
        <strain evidence="3">H6W4</strain>
    </source>
</reference>
<dbReference type="RefSeq" id="WP_271130456.1">
    <property type="nucleotide sequence ID" value="NZ_JALHAP010000049.1"/>
</dbReference>
<dbReference type="EMBL" id="JALHAP010000049">
    <property type="protein sequence ID" value="MCT4700277.1"/>
    <property type="molecule type" value="Genomic_DNA"/>
</dbReference>
<evidence type="ECO:0000313" key="4">
    <source>
        <dbReference type="Proteomes" id="UP001150641"/>
    </source>
</evidence>
<dbReference type="Proteomes" id="UP001150641">
    <property type="component" value="Unassembled WGS sequence"/>
</dbReference>
<dbReference type="AlphaFoldDB" id="A0A9X2W481"/>
<evidence type="ECO:0000256" key="1">
    <source>
        <dbReference type="ARBA" id="ARBA00022656"/>
    </source>
</evidence>
<organism evidence="3 4">
    <name type="scientific">Dryocola boscaweniae</name>
    <dbReference type="NCBI Taxonomy" id="2925397"/>
    <lineage>
        <taxon>Bacteria</taxon>
        <taxon>Pseudomonadati</taxon>
        <taxon>Pseudomonadota</taxon>
        <taxon>Gammaproteobacteria</taxon>
        <taxon>Enterobacterales</taxon>
        <taxon>Enterobacteriaceae</taxon>
        <taxon>Dryocola</taxon>
    </lineage>
</organism>
<sequence length="277" mass="27750">LGDINNIGSTISGKTVALESINGSINNITLADTWSLAAPGKNGQMVSLSTTQVGDTASITSLDSLSLLAGSNINITGANLAAGGDLLMKAWGDIAVTANQITESYSQSGFRGKDATSKESVTQSGSTITAGGNLGMQAGNDLTLAASAVNAGGNATLMAGNDLNLNAAQTGESASKGKSESHSTDVARTTVSSGGDLQLAAGRDINSQAAGLAAENDVAMQAGRDVNLLAQETTEGNSYKAKKKVEINESVRQQGTEIASGGNTKIIAGRDVNSEAA</sequence>
<proteinExistence type="predicted"/>
<comment type="caution">
    <text evidence="3">The sequence shown here is derived from an EMBL/GenBank/DDBJ whole genome shotgun (WGS) entry which is preliminary data.</text>
</comment>
<keyword evidence="4" id="KW-1185">Reference proteome</keyword>
<feature type="non-terminal residue" evidence="3">
    <location>
        <position position="277"/>
    </location>
</feature>
<protein>
    <submittedName>
        <fullName evidence="3">Hemagglutinin repeat-containing protein</fullName>
    </submittedName>
</protein>
<gene>
    <name evidence="3" type="ORF">MUA00_00280</name>
</gene>
<dbReference type="Pfam" id="PF13332">
    <property type="entry name" value="Fil_haemagg_2"/>
    <property type="match status" value="2"/>
</dbReference>
<evidence type="ECO:0000313" key="3">
    <source>
        <dbReference type="EMBL" id="MCT4700277.1"/>
    </source>
</evidence>
<feature type="non-terminal residue" evidence="3">
    <location>
        <position position="1"/>
    </location>
</feature>
<feature type="region of interest" description="Disordered" evidence="2">
    <location>
        <begin position="108"/>
        <end position="132"/>
    </location>
</feature>